<sequence length="267" mass="29538">MAAELLESSVGGVMAAAAAGTLLWLQQRRRRGPWIWECISSPRVSILVNRSPTKEFRMRKGIRQGNSLSPFLFISVNEALHLLLMKAEKVGNIEGYVAPIQIRIQIRGQETTISKIIGYGDSKAVSYYRGTSRYVPQPSPVLSRCRKRDSFAVPVLHRLKLADDTVLYCCLSSLRWSKTIWTIYVFDTNGRISNPMSCGWIFCISGVTKAGWGGCGGCLRSPYGFLKALFYGPSKESSSIGSELEAIKVALEVFLEAKFEGARSLVA</sequence>
<dbReference type="Proteomes" id="UP000436088">
    <property type="component" value="Unassembled WGS sequence"/>
</dbReference>
<proteinExistence type="predicted"/>
<gene>
    <name evidence="1" type="ORF">F3Y22_tig00000778pilonHSYRG00435</name>
</gene>
<reference evidence="1" key="1">
    <citation type="submission" date="2019-09" db="EMBL/GenBank/DDBJ databases">
        <title>Draft genome information of white flower Hibiscus syriacus.</title>
        <authorList>
            <person name="Kim Y.-M."/>
        </authorList>
    </citation>
    <scope>NUCLEOTIDE SEQUENCE [LARGE SCALE GENOMIC DNA]</scope>
    <source>
        <strain evidence="1">YM2019G1</strain>
    </source>
</reference>
<dbReference type="EMBL" id="VEPZ02000074">
    <property type="protein sequence ID" value="KAE8734259.1"/>
    <property type="molecule type" value="Genomic_DNA"/>
</dbReference>
<accession>A0A6A3D4U5</accession>
<evidence type="ECO:0000313" key="1">
    <source>
        <dbReference type="EMBL" id="KAE8734259.1"/>
    </source>
</evidence>
<comment type="caution">
    <text evidence="1">The sequence shown here is derived from an EMBL/GenBank/DDBJ whole genome shotgun (WGS) entry which is preliminary data.</text>
</comment>
<organism evidence="1 2">
    <name type="scientific">Hibiscus syriacus</name>
    <name type="common">Rose of Sharon</name>
    <dbReference type="NCBI Taxonomy" id="106335"/>
    <lineage>
        <taxon>Eukaryota</taxon>
        <taxon>Viridiplantae</taxon>
        <taxon>Streptophyta</taxon>
        <taxon>Embryophyta</taxon>
        <taxon>Tracheophyta</taxon>
        <taxon>Spermatophyta</taxon>
        <taxon>Magnoliopsida</taxon>
        <taxon>eudicotyledons</taxon>
        <taxon>Gunneridae</taxon>
        <taxon>Pentapetalae</taxon>
        <taxon>rosids</taxon>
        <taxon>malvids</taxon>
        <taxon>Malvales</taxon>
        <taxon>Malvaceae</taxon>
        <taxon>Malvoideae</taxon>
        <taxon>Hibiscus</taxon>
    </lineage>
</organism>
<keyword evidence="2" id="KW-1185">Reference proteome</keyword>
<dbReference type="AlphaFoldDB" id="A0A6A3D4U5"/>
<name>A0A6A3D4U5_HIBSY</name>
<evidence type="ECO:0000313" key="2">
    <source>
        <dbReference type="Proteomes" id="UP000436088"/>
    </source>
</evidence>
<protein>
    <submittedName>
        <fullName evidence="1">Uncharacterized protein</fullName>
    </submittedName>
</protein>